<feature type="transmembrane region" description="Helical" evidence="7">
    <location>
        <begin position="484"/>
        <end position="504"/>
    </location>
</feature>
<dbReference type="EMBL" id="JAUCMM010000010">
    <property type="protein sequence ID" value="MDM7889395.1"/>
    <property type="molecule type" value="Genomic_DNA"/>
</dbReference>
<dbReference type="SUPFAM" id="SSF103473">
    <property type="entry name" value="MFS general substrate transporter"/>
    <property type="match status" value="1"/>
</dbReference>
<sequence>MDQPVPCAHGPPGGPARGRPRHGRPCPRHPPAAHRRLTRKKPTTSTSTSPVPTTADTATTGGSGFGPKLLVPVLVGPLLNPINTTMVSVALAPISRDLGIGASQAIWLVAALYLASAVAQPTMGKLADRFGPKKVFLTGLVIVGVAGVVPEVLTGFGGAVTARVLIGIGTSSAYPAALTTLRQHSARIGKPTPPLVLGALSITSLVSAAAGPPLGGALIAAFGWHAIFLVNVPLAVFGIVVAAMWLPSDRLRPRDAEQLPVRTALDPLGMLLMTGTVSALLVFLLDLGAGLWWLLAVAVALLVALVLWELRATKPFVDVRLLVRNAALSRTYARLFLTYLLAYTMTYGFSQWVQDVAGYPSDVAGYLQLPAAVVAGVVSFVVARRTAVRRPLVVAALVPLVGAGLLLLLHAGSPLVLLLVVPALFGVPQALASVSNQAALYKVVPSEYIGTAAGLSRTSIYIGAIAASSLIGGVFGQAPTTPDLHVLAWVMLGVGVLLAVLTLADRALARADAR</sequence>
<evidence type="ECO:0000256" key="1">
    <source>
        <dbReference type="ARBA" id="ARBA00004651"/>
    </source>
</evidence>
<feature type="transmembrane region" description="Helical" evidence="7">
    <location>
        <begin position="392"/>
        <end position="409"/>
    </location>
</feature>
<dbReference type="InterPro" id="IPR011701">
    <property type="entry name" value="MFS"/>
</dbReference>
<evidence type="ECO:0000313" key="10">
    <source>
        <dbReference type="Proteomes" id="UP001235720"/>
    </source>
</evidence>
<feature type="compositionally biased region" description="Low complexity" evidence="6">
    <location>
        <begin position="43"/>
        <end position="62"/>
    </location>
</feature>
<protein>
    <submittedName>
        <fullName evidence="9">MFS transporter</fullName>
    </submittedName>
</protein>
<dbReference type="PANTHER" id="PTHR42718:SF9">
    <property type="entry name" value="MAJOR FACILITATOR SUPERFAMILY MULTIDRUG TRANSPORTER MFSC"/>
    <property type="match status" value="1"/>
</dbReference>
<dbReference type="PANTHER" id="PTHR42718">
    <property type="entry name" value="MAJOR FACILITATOR SUPERFAMILY MULTIDRUG TRANSPORTER MFSC"/>
    <property type="match status" value="1"/>
</dbReference>
<keyword evidence="4 7" id="KW-1133">Transmembrane helix</keyword>
<feature type="transmembrane region" description="Helical" evidence="7">
    <location>
        <begin position="222"/>
        <end position="246"/>
    </location>
</feature>
<feature type="transmembrane region" description="Helical" evidence="7">
    <location>
        <begin position="193"/>
        <end position="210"/>
    </location>
</feature>
<dbReference type="Gene3D" id="1.20.1720.10">
    <property type="entry name" value="Multidrug resistance protein D"/>
    <property type="match status" value="1"/>
</dbReference>
<dbReference type="PROSITE" id="PS50850">
    <property type="entry name" value="MFS"/>
    <property type="match status" value="1"/>
</dbReference>
<feature type="transmembrane region" description="Helical" evidence="7">
    <location>
        <begin position="415"/>
        <end position="439"/>
    </location>
</feature>
<evidence type="ECO:0000256" key="4">
    <source>
        <dbReference type="ARBA" id="ARBA00022989"/>
    </source>
</evidence>
<evidence type="ECO:0000256" key="5">
    <source>
        <dbReference type="ARBA" id="ARBA00023136"/>
    </source>
</evidence>
<dbReference type="InterPro" id="IPR020846">
    <property type="entry name" value="MFS_dom"/>
</dbReference>
<dbReference type="Gene3D" id="1.20.1250.20">
    <property type="entry name" value="MFS general substrate transporter like domains"/>
    <property type="match status" value="1"/>
</dbReference>
<evidence type="ECO:0000256" key="7">
    <source>
        <dbReference type="SAM" id="Phobius"/>
    </source>
</evidence>
<gene>
    <name evidence="9" type="ORF">QUG98_13130</name>
</gene>
<dbReference type="Proteomes" id="UP001235720">
    <property type="component" value="Unassembled WGS sequence"/>
</dbReference>
<keyword evidence="5 7" id="KW-0472">Membrane</keyword>
<feature type="transmembrane region" description="Helical" evidence="7">
    <location>
        <begin position="365"/>
        <end position="383"/>
    </location>
</feature>
<organism evidence="9 10">
    <name type="scientific">Curtobacterium subtropicum</name>
    <dbReference type="NCBI Taxonomy" id="3055138"/>
    <lineage>
        <taxon>Bacteria</taxon>
        <taxon>Bacillati</taxon>
        <taxon>Actinomycetota</taxon>
        <taxon>Actinomycetes</taxon>
        <taxon>Micrococcales</taxon>
        <taxon>Microbacteriaceae</taxon>
        <taxon>Curtobacterium</taxon>
    </lineage>
</organism>
<keyword evidence="10" id="KW-1185">Reference proteome</keyword>
<comment type="caution">
    <text evidence="9">The sequence shown here is derived from an EMBL/GenBank/DDBJ whole genome shotgun (WGS) entry which is preliminary data.</text>
</comment>
<evidence type="ECO:0000259" key="8">
    <source>
        <dbReference type="PROSITE" id="PS50850"/>
    </source>
</evidence>
<feature type="transmembrane region" description="Helical" evidence="7">
    <location>
        <begin position="135"/>
        <end position="156"/>
    </location>
</feature>
<feature type="compositionally biased region" description="Basic residues" evidence="6">
    <location>
        <begin position="18"/>
        <end position="42"/>
    </location>
</feature>
<reference evidence="9 10" key="1">
    <citation type="submission" date="2023-06" db="EMBL/GenBank/DDBJ databases">
        <authorList>
            <person name="Feng G."/>
            <person name="Li J."/>
            <person name="Zhu H."/>
        </authorList>
    </citation>
    <scope>NUCLEOTIDE SEQUENCE [LARGE SCALE GENOMIC DNA]</scope>
    <source>
        <strain evidence="9 10">RHCJP20</strain>
    </source>
</reference>
<dbReference type="InterPro" id="IPR036259">
    <property type="entry name" value="MFS_trans_sf"/>
</dbReference>
<feature type="transmembrane region" description="Helical" evidence="7">
    <location>
        <begin position="291"/>
        <end position="310"/>
    </location>
</feature>
<feature type="transmembrane region" description="Helical" evidence="7">
    <location>
        <begin position="105"/>
        <end position="123"/>
    </location>
</feature>
<feature type="domain" description="Major facilitator superfamily (MFS) profile" evidence="8">
    <location>
        <begin position="69"/>
        <end position="507"/>
    </location>
</feature>
<feature type="region of interest" description="Disordered" evidence="6">
    <location>
        <begin position="1"/>
        <end position="62"/>
    </location>
</feature>
<dbReference type="Pfam" id="PF07690">
    <property type="entry name" value="MFS_1"/>
    <property type="match status" value="1"/>
</dbReference>
<evidence type="ECO:0000256" key="2">
    <source>
        <dbReference type="ARBA" id="ARBA00022448"/>
    </source>
</evidence>
<comment type="subcellular location">
    <subcellularLocation>
        <location evidence="1">Cell membrane</location>
        <topology evidence="1">Multi-pass membrane protein</topology>
    </subcellularLocation>
</comment>
<dbReference type="RefSeq" id="WP_289470979.1">
    <property type="nucleotide sequence ID" value="NZ_JAUCMM010000010.1"/>
</dbReference>
<keyword evidence="3 7" id="KW-0812">Transmembrane</keyword>
<evidence type="ECO:0000256" key="3">
    <source>
        <dbReference type="ARBA" id="ARBA00022692"/>
    </source>
</evidence>
<feature type="transmembrane region" description="Helical" evidence="7">
    <location>
        <begin position="331"/>
        <end position="353"/>
    </location>
</feature>
<evidence type="ECO:0000313" key="9">
    <source>
        <dbReference type="EMBL" id="MDM7889395.1"/>
    </source>
</evidence>
<feature type="transmembrane region" description="Helical" evidence="7">
    <location>
        <begin position="267"/>
        <end position="285"/>
    </location>
</feature>
<feature type="compositionally biased region" description="Low complexity" evidence="6">
    <location>
        <begin position="1"/>
        <end position="10"/>
    </location>
</feature>
<feature type="transmembrane region" description="Helical" evidence="7">
    <location>
        <begin position="460"/>
        <end position="478"/>
    </location>
</feature>
<proteinExistence type="predicted"/>
<evidence type="ECO:0000256" key="6">
    <source>
        <dbReference type="SAM" id="MobiDB-lite"/>
    </source>
</evidence>
<name>A0ABT7TIN5_9MICO</name>
<accession>A0ABT7TIN5</accession>
<keyword evidence="2" id="KW-0813">Transport</keyword>